<dbReference type="CDD" id="cd02440">
    <property type="entry name" value="AdoMet_MTases"/>
    <property type="match status" value="1"/>
</dbReference>
<evidence type="ECO:0000256" key="1">
    <source>
        <dbReference type="SAM" id="Phobius"/>
    </source>
</evidence>
<dbReference type="InterPro" id="IPR025714">
    <property type="entry name" value="Methyltranfer_dom"/>
</dbReference>
<evidence type="ECO:0000313" key="5">
    <source>
        <dbReference type="Proteomes" id="UP000294901"/>
    </source>
</evidence>
<dbReference type="InterPro" id="IPR053173">
    <property type="entry name" value="SAM-binding_MTase"/>
</dbReference>
<keyword evidence="4" id="KW-0489">Methyltransferase</keyword>
<keyword evidence="4" id="KW-0808">Transferase</keyword>
<dbReference type="InterPro" id="IPR036388">
    <property type="entry name" value="WH-like_DNA-bd_sf"/>
</dbReference>
<organism evidence="4 5">
    <name type="scientific">Paractinoplanes brasiliensis</name>
    <dbReference type="NCBI Taxonomy" id="52695"/>
    <lineage>
        <taxon>Bacteria</taxon>
        <taxon>Bacillati</taxon>
        <taxon>Actinomycetota</taxon>
        <taxon>Actinomycetes</taxon>
        <taxon>Micromonosporales</taxon>
        <taxon>Micromonosporaceae</taxon>
        <taxon>Paractinoplanes</taxon>
    </lineage>
</organism>
<dbReference type="Pfam" id="PF21320">
    <property type="entry name" value="WHD_Rv2258c"/>
    <property type="match status" value="1"/>
</dbReference>
<comment type="caution">
    <text evidence="4">The sequence shown here is derived from an EMBL/GenBank/DDBJ whole genome shotgun (WGS) entry which is preliminary data.</text>
</comment>
<feature type="domain" description="Methyltransferase" evidence="2">
    <location>
        <begin position="174"/>
        <end position="294"/>
    </location>
</feature>
<proteinExistence type="predicted"/>
<dbReference type="EMBL" id="SNWR01000002">
    <property type="protein sequence ID" value="TDO32130.1"/>
    <property type="molecule type" value="Genomic_DNA"/>
</dbReference>
<name>A0A4R6J936_9ACTN</name>
<dbReference type="Pfam" id="PF13847">
    <property type="entry name" value="Methyltransf_31"/>
    <property type="match status" value="1"/>
</dbReference>
<dbReference type="InterPro" id="IPR029063">
    <property type="entry name" value="SAM-dependent_MTases_sf"/>
</dbReference>
<reference evidence="4 5" key="1">
    <citation type="submission" date="2019-03" db="EMBL/GenBank/DDBJ databases">
        <title>Sequencing the genomes of 1000 actinobacteria strains.</title>
        <authorList>
            <person name="Klenk H.-P."/>
        </authorList>
    </citation>
    <scope>NUCLEOTIDE SEQUENCE [LARGE SCALE GENOMIC DNA]</scope>
    <source>
        <strain evidence="4 5">DSM 43805</strain>
    </source>
</reference>
<keyword evidence="1" id="KW-1133">Transmembrane helix</keyword>
<keyword evidence="1" id="KW-0472">Membrane</keyword>
<dbReference type="RefSeq" id="WP_133878141.1">
    <property type="nucleotide sequence ID" value="NZ_BOMD01000044.1"/>
</dbReference>
<dbReference type="AlphaFoldDB" id="A0A4R6J936"/>
<dbReference type="Gene3D" id="3.40.50.150">
    <property type="entry name" value="Vaccinia Virus protein VP39"/>
    <property type="match status" value="1"/>
</dbReference>
<feature type="transmembrane region" description="Helical" evidence="1">
    <location>
        <begin position="12"/>
        <end position="29"/>
    </location>
</feature>
<dbReference type="SUPFAM" id="SSF53335">
    <property type="entry name" value="S-adenosyl-L-methionine-dependent methyltransferases"/>
    <property type="match status" value="1"/>
</dbReference>
<dbReference type="Proteomes" id="UP000294901">
    <property type="component" value="Unassembled WGS sequence"/>
</dbReference>
<gene>
    <name evidence="4" type="ORF">C8E87_7575</name>
</gene>
<dbReference type="InterPro" id="IPR036390">
    <property type="entry name" value="WH_DNA-bd_sf"/>
</dbReference>
<dbReference type="InterPro" id="IPR048711">
    <property type="entry name" value="WHD_Rv2258c"/>
</dbReference>
<protein>
    <submittedName>
        <fullName evidence="4">Methyltransferase family protein</fullName>
    </submittedName>
</protein>
<evidence type="ECO:0000313" key="4">
    <source>
        <dbReference type="EMBL" id="TDO32130.1"/>
    </source>
</evidence>
<dbReference type="OrthoDB" id="9801363at2"/>
<dbReference type="GO" id="GO:0032259">
    <property type="term" value="P:methylation"/>
    <property type="evidence" value="ECO:0007669"/>
    <property type="project" value="UniProtKB-KW"/>
</dbReference>
<evidence type="ECO:0000259" key="3">
    <source>
        <dbReference type="Pfam" id="PF21320"/>
    </source>
</evidence>
<feature type="domain" description="S-adenosylmethionine-dependent methyltransferase Rv2258c-like winged HTH" evidence="3">
    <location>
        <begin position="26"/>
        <end position="94"/>
    </location>
</feature>
<dbReference type="PANTHER" id="PTHR45128:SF2">
    <property type="entry name" value="METHYLTRANSFERASE DOMAIN-CONTAINING PROTEIN"/>
    <property type="match status" value="1"/>
</dbReference>
<accession>A0A4R6J936</accession>
<dbReference type="SUPFAM" id="SSF46785">
    <property type="entry name" value="Winged helix' DNA-binding domain"/>
    <property type="match status" value="1"/>
</dbReference>
<keyword evidence="1" id="KW-0812">Transmembrane</keyword>
<evidence type="ECO:0000259" key="2">
    <source>
        <dbReference type="Pfam" id="PF13847"/>
    </source>
</evidence>
<keyword evidence="5" id="KW-1185">Reference proteome</keyword>
<sequence>MSDRTDQLAERLFAATISALELCSIYLGVELGLYRVLSRDGALTPAELSARAGIAPRYAVEWLEQQAVAGLLSVDQQDGDRRYRLGPEHARVLADADDPAHVAPFAHLLAGIGGVLPQVAAAYRSGEGVPYAAYGPAFRYGQGHINRPAFTHQLPTAWLGAMPDVVSRLESASRARIADVGCGQGWSVQSVARAFPRAWVDGIDADAASIEDARRHAAAAGLDGRVRFVHGEAARVADEGPYDLVFFLEALHDMAQPVEALQAARAALAPDGVVLVVDERVAEQFTAPGTEVERMMYGWSVTHCLPSQLTDPGSAATGTVLRPGTLHLWAKEAGFTRSVELPVHDDFFRLYRLER</sequence>
<dbReference type="Gene3D" id="1.10.10.10">
    <property type="entry name" value="Winged helix-like DNA-binding domain superfamily/Winged helix DNA-binding domain"/>
    <property type="match status" value="1"/>
</dbReference>
<dbReference type="PANTHER" id="PTHR45128">
    <property type="entry name" value="METHYLTRANSFERASE TYPE 11"/>
    <property type="match status" value="1"/>
</dbReference>
<dbReference type="GO" id="GO:0008168">
    <property type="term" value="F:methyltransferase activity"/>
    <property type="evidence" value="ECO:0007669"/>
    <property type="project" value="UniProtKB-KW"/>
</dbReference>